<proteinExistence type="predicted"/>
<evidence type="ECO:0000256" key="1">
    <source>
        <dbReference type="SAM" id="MobiDB-lite"/>
    </source>
</evidence>
<feature type="non-terminal residue" evidence="3">
    <location>
        <position position="144"/>
    </location>
</feature>
<keyword evidence="4" id="KW-1185">Reference proteome</keyword>
<dbReference type="EMBL" id="JAVRRA010009198">
    <property type="protein sequence ID" value="KAK5251023.1"/>
    <property type="molecule type" value="Genomic_DNA"/>
</dbReference>
<reference evidence="3 4" key="1">
    <citation type="submission" date="2023-08" db="EMBL/GenBank/DDBJ databases">
        <title>Black Yeasts Isolated from many extreme environments.</title>
        <authorList>
            <person name="Coleine C."/>
            <person name="Stajich J.E."/>
            <person name="Selbmann L."/>
        </authorList>
    </citation>
    <scope>NUCLEOTIDE SEQUENCE [LARGE SCALE GENOMIC DNA]</scope>
    <source>
        <strain evidence="3 4">CCFEE 536</strain>
    </source>
</reference>
<dbReference type="Proteomes" id="UP001357485">
    <property type="component" value="Unassembled WGS sequence"/>
</dbReference>
<feature type="region of interest" description="Disordered" evidence="1">
    <location>
        <begin position="52"/>
        <end position="101"/>
    </location>
</feature>
<evidence type="ECO:0000256" key="2">
    <source>
        <dbReference type="SAM" id="SignalP"/>
    </source>
</evidence>
<protein>
    <submittedName>
        <fullName evidence="3">Uncharacterized protein</fullName>
    </submittedName>
</protein>
<feature type="signal peptide" evidence="2">
    <location>
        <begin position="1"/>
        <end position="21"/>
    </location>
</feature>
<evidence type="ECO:0000313" key="3">
    <source>
        <dbReference type="EMBL" id="KAK5251023.1"/>
    </source>
</evidence>
<feature type="compositionally biased region" description="Low complexity" evidence="1">
    <location>
        <begin position="57"/>
        <end position="68"/>
    </location>
</feature>
<feature type="compositionally biased region" description="Polar residues" evidence="1">
    <location>
        <begin position="69"/>
        <end position="80"/>
    </location>
</feature>
<name>A0ABR0LW98_9PEZI</name>
<keyword evidence="2" id="KW-0732">Signal</keyword>
<accession>A0ABR0LW98</accession>
<sequence length="144" mass="15035">MRSSPVLLLTTLLPLLATSTSTPPLHRYRLALAPRAGAPAIVPIPADCTVTNPLPPSNSTHSITNSTNDIPTNTTTISNPESNSTAESTANAADSNTTTTYAPSPNATVSLLYAFYLAQPILPNTSALFTQCLEQCYGYGLPGS</sequence>
<gene>
    <name evidence="3" type="ORF">LTR16_005818</name>
</gene>
<organism evidence="3 4">
    <name type="scientific">Cryomyces antarcticus</name>
    <dbReference type="NCBI Taxonomy" id="329879"/>
    <lineage>
        <taxon>Eukaryota</taxon>
        <taxon>Fungi</taxon>
        <taxon>Dikarya</taxon>
        <taxon>Ascomycota</taxon>
        <taxon>Pezizomycotina</taxon>
        <taxon>Dothideomycetes</taxon>
        <taxon>Dothideomycetes incertae sedis</taxon>
        <taxon>Cryomyces</taxon>
    </lineage>
</organism>
<feature type="compositionally biased region" description="Low complexity" evidence="1">
    <location>
        <begin position="81"/>
        <end position="100"/>
    </location>
</feature>
<comment type="caution">
    <text evidence="3">The sequence shown here is derived from an EMBL/GenBank/DDBJ whole genome shotgun (WGS) entry which is preliminary data.</text>
</comment>
<feature type="chain" id="PRO_5046971801" evidence="2">
    <location>
        <begin position="22"/>
        <end position="144"/>
    </location>
</feature>
<evidence type="ECO:0000313" key="4">
    <source>
        <dbReference type="Proteomes" id="UP001357485"/>
    </source>
</evidence>